<dbReference type="Pfam" id="PF08541">
    <property type="entry name" value="ACP_syn_III_C"/>
    <property type="match status" value="1"/>
</dbReference>
<keyword evidence="6" id="KW-1185">Reference proteome</keyword>
<proteinExistence type="predicted"/>
<evidence type="ECO:0000256" key="3">
    <source>
        <dbReference type="SAM" id="MobiDB-lite"/>
    </source>
</evidence>
<evidence type="ECO:0000313" key="5">
    <source>
        <dbReference type="EMBL" id="MFC5173331.1"/>
    </source>
</evidence>
<dbReference type="PANTHER" id="PTHR34069:SF2">
    <property type="entry name" value="BETA-KETOACYL-[ACYL-CARRIER-PROTEIN] SYNTHASE III"/>
    <property type="match status" value="1"/>
</dbReference>
<accession>A0ABW0B868</accession>
<reference evidence="6" key="1">
    <citation type="journal article" date="2019" name="Int. J. Syst. Evol. Microbiol.">
        <title>The Global Catalogue of Microorganisms (GCM) 10K type strain sequencing project: providing services to taxonomists for standard genome sequencing and annotation.</title>
        <authorList>
            <consortium name="The Broad Institute Genomics Platform"/>
            <consortium name="The Broad Institute Genome Sequencing Center for Infectious Disease"/>
            <person name="Wu L."/>
            <person name="Ma J."/>
        </authorList>
    </citation>
    <scope>NUCLEOTIDE SEQUENCE [LARGE SCALE GENOMIC DNA]</scope>
    <source>
        <strain evidence="6">CGMCC 4.1721</strain>
    </source>
</reference>
<organism evidence="5 6">
    <name type="scientific">Streptomyces mutomycini</name>
    <dbReference type="NCBI Taxonomy" id="284036"/>
    <lineage>
        <taxon>Bacteria</taxon>
        <taxon>Bacillati</taxon>
        <taxon>Actinomycetota</taxon>
        <taxon>Actinomycetes</taxon>
        <taxon>Kitasatosporales</taxon>
        <taxon>Streptomycetaceae</taxon>
        <taxon>Streptomyces</taxon>
    </lineage>
</organism>
<gene>
    <name evidence="5" type="ORF">ACFPRK_22475</name>
</gene>
<dbReference type="EMBL" id="JBHSKI010000010">
    <property type="protein sequence ID" value="MFC5173331.1"/>
    <property type="molecule type" value="Genomic_DNA"/>
</dbReference>
<name>A0ABW0B868_9ACTN</name>
<feature type="domain" description="Beta-ketoacyl-[acyl-carrier-protein] synthase III C-terminal" evidence="4">
    <location>
        <begin position="236"/>
        <end position="328"/>
    </location>
</feature>
<feature type="region of interest" description="Disordered" evidence="3">
    <location>
        <begin position="13"/>
        <end position="39"/>
    </location>
</feature>
<keyword evidence="2" id="KW-0012">Acyltransferase</keyword>
<dbReference type="Proteomes" id="UP001596208">
    <property type="component" value="Unassembled WGS sequence"/>
</dbReference>
<evidence type="ECO:0000313" key="6">
    <source>
        <dbReference type="Proteomes" id="UP001596208"/>
    </source>
</evidence>
<dbReference type="InterPro" id="IPR016039">
    <property type="entry name" value="Thiolase-like"/>
</dbReference>
<dbReference type="PANTHER" id="PTHR34069">
    <property type="entry name" value="3-OXOACYL-[ACYL-CARRIER-PROTEIN] SYNTHASE 3"/>
    <property type="match status" value="1"/>
</dbReference>
<evidence type="ECO:0000259" key="4">
    <source>
        <dbReference type="Pfam" id="PF08541"/>
    </source>
</evidence>
<evidence type="ECO:0000256" key="2">
    <source>
        <dbReference type="ARBA" id="ARBA00023315"/>
    </source>
</evidence>
<dbReference type="Gene3D" id="3.40.47.10">
    <property type="match status" value="2"/>
</dbReference>
<evidence type="ECO:0000256" key="1">
    <source>
        <dbReference type="ARBA" id="ARBA00022679"/>
    </source>
</evidence>
<sequence>MLWQEITIAGTGAWVPPIRPAEQEPQGGPGTRQPSTRQPSTLALNGFTSAAVSTDDTATRMAARAGLKALRHADVPSADLSLLVHAGFQDGDHYTPAAYLTRVLGGKDTAGIEVGAASDGGAAALVAAAEHLTARPAAKAALVTTGARFPDERWGYSKELGYVAGDAGAAAVLTRGTGFARLVATAHATEPQLEAQTRAREGYTGAARRFPVEETGFMPHIEVLQRATHRCIRTVLDEAAVKPADISHVVPIAIGSVVLDLLLSGSPLGLRADDTSWTYGRHLGHAGPSDVLLALDRTFRSGTLRAGDRVLVVSFGVGFRWTTVLIEITRDSATAAFAGGSETE</sequence>
<dbReference type="RefSeq" id="WP_141695592.1">
    <property type="nucleotide sequence ID" value="NZ_JBHSKI010000010.1"/>
</dbReference>
<protein>
    <submittedName>
        <fullName evidence="5">3-oxoacyl-[acyl-carrier-protein] synthase III C-terminal domain-containing protein</fullName>
    </submittedName>
</protein>
<keyword evidence="1" id="KW-0808">Transferase</keyword>
<dbReference type="InterPro" id="IPR013747">
    <property type="entry name" value="ACP_syn_III_C"/>
</dbReference>
<dbReference type="SUPFAM" id="SSF53901">
    <property type="entry name" value="Thiolase-like"/>
    <property type="match status" value="1"/>
</dbReference>
<comment type="caution">
    <text evidence="5">The sequence shown here is derived from an EMBL/GenBank/DDBJ whole genome shotgun (WGS) entry which is preliminary data.</text>
</comment>